<evidence type="ECO:0000256" key="8">
    <source>
        <dbReference type="ARBA" id="ARBA00023239"/>
    </source>
</evidence>
<keyword evidence="14" id="KW-1185">Reference proteome</keyword>
<evidence type="ECO:0000256" key="11">
    <source>
        <dbReference type="ARBA" id="ARBA00024326"/>
    </source>
</evidence>
<keyword evidence="5" id="KW-0210">Decarboxylase</keyword>
<dbReference type="UniPathway" id="UPA00558"/>
<sequence>MTSLTESEANTRPIQTITATNLPAHSQDAGSVTSALRALVEHSVEHADVRYGIHAEMHKIQDNPLVHKLIPGIEKFASEHHVGNFVIDRKNGTRFFESMPIYPRLGMHLLFYGGEQKKLLQSRDIESVLEELSIRQGKIYDSPESVKSIPSFIATYSISTDELLQPDVSRYSCFNDFFHRRLKPGARPVQNADVPGAVCSAADSRLVVYPTIDLARKFWIKGTHFTVPHLLGVPPESEEARAFEGGSLASFRLAPADYHRFHSPIDGTIGDAREIKGEYYTVNPQAVNEPGFDVFTANHRAVLHMTHAASGKPVAFVAIGAMLVGSIRFTCPPQGGSVSRGDELGYFAYGGSTVVVLFPPGLIEFDQDLQHFSAVPVEAYIKVGESVGRTVQ</sequence>
<evidence type="ECO:0000256" key="2">
    <source>
        <dbReference type="ARBA" id="ARBA00005189"/>
    </source>
</evidence>
<evidence type="ECO:0000256" key="6">
    <source>
        <dbReference type="ARBA" id="ARBA00023098"/>
    </source>
</evidence>
<dbReference type="InterPro" id="IPR003817">
    <property type="entry name" value="PS_Dcarbxylase"/>
</dbReference>
<dbReference type="GeneID" id="63831570"/>
<keyword evidence="4" id="KW-0444">Lipid biosynthesis</keyword>
<dbReference type="NCBIfam" id="TIGR00163">
    <property type="entry name" value="PS_decarb"/>
    <property type="match status" value="1"/>
</dbReference>
<keyword evidence="9" id="KW-1208">Phospholipid metabolism</keyword>
<dbReference type="EC" id="4.1.1.65" evidence="3"/>
<keyword evidence="7" id="KW-0594">Phospholipid biosynthesis</keyword>
<comment type="pathway">
    <text evidence="2">Lipid metabolism.</text>
</comment>
<dbReference type="Pfam" id="PF02666">
    <property type="entry name" value="PS_Dcarbxylase"/>
    <property type="match status" value="1"/>
</dbReference>
<keyword evidence="6" id="KW-0443">Lipid metabolism</keyword>
<keyword evidence="8" id="KW-0456">Lyase</keyword>
<dbReference type="RefSeq" id="XP_040762563.1">
    <property type="nucleotide sequence ID" value="XM_040914543.1"/>
</dbReference>
<dbReference type="OrthoDB" id="5973539at2759"/>
<evidence type="ECO:0000256" key="1">
    <source>
        <dbReference type="ARBA" id="ARBA00001928"/>
    </source>
</evidence>
<comment type="cofactor">
    <cofactor evidence="1">
        <name>pyruvate</name>
        <dbReference type="ChEBI" id="CHEBI:15361"/>
    </cofactor>
</comment>
<feature type="region of interest" description="Disordered" evidence="12">
    <location>
        <begin position="1"/>
        <end position="20"/>
    </location>
</feature>
<reference evidence="13 14" key="1">
    <citation type="journal article" date="2016" name="Mol. Biol. Evol.">
        <title>Comparative Genomics of Early-Diverging Mushroom-Forming Fungi Provides Insights into the Origins of Lignocellulose Decay Capabilities.</title>
        <authorList>
            <person name="Nagy L.G."/>
            <person name="Riley R."/>
            <person name="Tritt A."/>
            <person name="Adam C."/>
            <person name="Daum C."/>
            <person name="Floudas D."/>
            <person name="Sun H."/>
            <person name="Yadav J.S."/>
            <person name="Pangilinan J."/>
            <person name="Larsson K.H."/>
            <person name="Matsuura K."/>
            <person name="Barry K."/>
            <person name="Labutti K."/>
            <person name="Kuo R."/>
            <person name="Ohm R.A."/>
            <person name="Bhattacharya S.S."/>
            <person name="Shirouzu T."/>
            <person name="Yoshinaga Y."/>
            <person name="Martin F.M."/>
            <person name="Grigoriev I.V."/>
            <person name="Hibbett D.S."/>
        </authorList>
    </citation>
    <scope>NUCLEOTIDE SEQUENCE [LARGE SCALE GENOMIC DNA]</scope>
    <source>
        <strain evidence="13 14">93-53</strain>
    </source>
</reference>
<comment type="pathway">
    <text evidence="11">Phospholipid metabolism; phosphatidylethanolamine biosynthesis.</text>
</comment>
<dbReference type="STRING" id="1314785.A0A165DG68"/>
<dbReference type="GO" id="GO:0004609">
    <property type="term" value="F:phosphatidylserine decarboxylase activity"/>
    <property type="evidence" value="ECO:0007669"/>
    <property type="project" value="UniProtKB-EC"/>
</dbReference>
<dbReference type="InterPro" id="IPR033177">
    <property type="entry name" value="PSD-B"/>
</dbReference>
<organism evidence="13 14">
    <name type="scientific">Laetiporus sulphureus 93-53</name>
    <dbReference type="NCBI Taxonomy" id="1314785"/>
    <lineage>
        <taxon>Eukaryota</taxon>
        <taxon>Fungi</taxon>
        <taxon>Dikarya</taxon>
        <taxon>Basidiomycota</taxon>
        <taxon>Agaricomycotina</taxon>
        <taxon>Agaricomycetes</taxon>
        <taxon>Polyporales</taxon>
        <taxon>Laetiporus</taxon>
    </lineage>
</organism>
<evidence type="ECO:0000256" key="12">
    <source>
        <dbReference type="SAM" id="MobiDB-lite"/>
    </source>
</evidence>
<dbReference type="InParanoid" id="A0A165DG68"/>
<evidence type="ECO:0000256" key="10">
    <source>
        <dbReference type="ARBA" id="ARBA00023317"/>
    </source>
</evidence>
<keyword evidence="10" id="KW-0670">Pyruvate</keyword>
<protein>
    <recommendedName>
        <fullName evidence="3">phosphatidylserine decarboxylase</fullName>
        <ecNumber evidence="3">4.1.1.65</ecNumber>
    </recommendedName>
</protein>
<dbReference type="PANTHER" id="PTHR10067:SF17">
    <property type="entry name" value="PHOSPHATIDYLSERINE DECARBOXYLASE PROENZYME 2"/>
    <property type="match status" value="1"/>
</dbReference>
<dbReference type="EMBL" id="KV427634">
    <property type="protein sequence ID" value="KZT04823.1"/>
    <property type="molecule type" value="Genomic_DNA"/>
</dbReference>
<evidence type="ECO:0000256" key="7">
    <source>
        <dbReference type="ARBA" id="ARBA00023209"/>
    </source>
</evidence>
<name>A0A165DG68_9APHY</name>
<evidence type="ECO:0000256" key="9">
    <source>
        <dbReference type="ARBA" id="ARBA00023264"/>
    </source>
</evidence>
<accession>A0A165DG68</accession>
<dbReference type="AlphaFoldDB" id="A0A165DG68"/>
<proteinExistence type="predicted"/>
<evidence type="ECO:0000313" key="14">
    <source>
        <dbReference type="Proteomes" id="UP000076871"/>
    </source>
</evidence>
<dbReference type="Proteomes" id="UP000076871">
    <property type="component" value="Unassembled WGS sequence"/>
</dbReference>
<dbReference type="PANTHER" id="PTHR10067">
    <property type="entry name" value="PHOSPHATIDYLSERINE DECARBOXYLASE"/>
    <property type="match status" value="1"/>
</dbReference>
<evidence type="ECO:0000256" key="3">
    <source>
        <dbReference type="ARBA" id="ARBA00012243"/>
    </source>
</evidence>
<gene>
    <name evidence="13" type="ORF">LAESUDRAFT_813927</name>
</gene>
<evidence type="ECO:0000256" key="4">
    <source>
        <dbReference type="ARBA" id="ARBA00022516"/>
    </source>
</evidence>
<dbReference type="GO" id="GO:0006646">
    <property type="term" value="P:phosphatidylethanolamine biosynthetic process"/>
    <property type="evidence" value="ECO:0007669"/>
    <property type="project" value="UniProtKB-UniPathway"/>
</dbReference>
<evidence type="ECO:0000313" key="13">
    <source>
        <dbReference type="EMBL" id="KZT04823.1"/>
    </source>
</evidence>
<evidence type="ECO:0000256" key="5">
    <source>
        <dbReference type="ARBA" id="ARBA00022793"/>
    </source>
</evidence>